<dbReference type="GO" id="GO:0008967">
    <property type="term" value="F:phosphoglycolate phosphatase activity"/>
    <property type="evidence" value="ECO:0007669"/>
    <property type="project" value="UniProtKB-UniRule"/>
</dbReference>
<comment type="catalytic activity">
    <reaction evidence="1 10">
        <text>2-phosphoglycolate + H2O = glycolate + phosphate</text>
        <dbReference type="Rhea" id="RHEA:14369"/>
        <dbReference type="ChEBI" id="CHEBI:15377"/>
        <dbReference type="ChEBI" id="CHEBI:29805"/>
        <dbReference type="ChEBI" id="CHEBI:43474"/>
        <dbReference type="ChEBI" id="CHEBI:58033"/>
        <dbReference type="EC" id="3.1.3.18"/>
    </reaction>
</comment>
<dbReference type="Gene3D" id="3.40.50.1000">
    <property type="entry name" value="HAD superfamily/HAD-like"/>
    <property type="match status" value="1"/>
</dbReference>
<evidence type="ECO:0000256" key="9">
    <source>
        <dbReference type="ARBA" id="ARBA00023277"/>
    </source>
</evidence>
<dbReference type="Gene3D" id="1.10.150.240">
    <property type="entry name" value="Putative phosphatase, domain 2"/>
    <property type="match status" value="1"/>
</dbReference>
<protein>
    <recommendedName>
        <fullName evidence="5 10">Phosphoglycolate phosphatase</fullName>
        <shortName evidence="10">PGP</shortName>
        <shortName evidence="10">PGPase</shortName>
        <ecNumber evidence="5 10">3.1.3.18</ecNumber>
    </recommendedName>
</protein>
<dbReference type="PANTHER" id="PTHR43434">
    <property type="entry name" value="PHOSPHOGLYCOLATE PHOSPHATASE"/>
    <property type="match status" value="1"/>
</dbReference>
<dbReference type="GO" id="GO:0005829">
    <property type="term" value="C:cytosol"/>
    <property type="evidence" value="ECO:0007669"/>
    <property type="project" value="TreeGrafter"/>
</dbReference>
<dbReference type="UniPathway" id="UPA00865">
    <property type="reaction ID" value="UER00834"/>
</dbReference>
<comment type="similarity">
    <text evidence="4 10">Belongs to the HAD-like hydrolase superfamily. CbbY/CbbZ/Gph/YieH family.</text>
</comment>
<dbReference type="AlphaFoldDB" id="A0A0P0Z2L4"/>
<dbReference type="GO" id="GO:0006281">
    <property type="term" value="P:DNA repair"/>
    <property type="evidence" value="ECO:0007669"/>
    <property type="project" value="TreeGrafter"/>
</dbReference>
<evidence type="ECO:0000256" key="3">
    <source>
        <dbReference type="ARBA" id="ARBA00004818"/>
    </source>
</evidence>
<dbReference type="InterPro" id="IPR006439">
    <property type="entry name" value="HAD-SF_hydro_IA"/>
</dbReference>
<dbReference type="InterPro" id="IPR023214">
    <property type="entry name" value="HAD_sf"/>
</dbReference>
<accession>A0A0P0Z2L4</accession>
<dbReference type="InterPro" id="IPR036412">
    <property type="entry name" value="HAD-like_sf"/>
</dbReference>
<dbReference type="SUPFAM" id="SSF56784">
    <property type="entry name" value="HAD-like"/>
    <property type="match status" value="1"/>
</dbReference>
<comment type="function">
    <text evidence="10">Specifically catalyzes the dephosphorylation of 2-phosphoglycolate. Is involved in the dissimilation of the intracellular 2-phosphoglycolate formed during the DNA repair of 3'-phosphoglycolate ends, a major class of DNA lesions induced by oxidative stress.</text>
</comment>
<dbReference type="GO" id="GO:0046295">
    <property type="term" value="P:glycolate biosynthetic process"/>
    <property type="evidence" value="ECO:0007669"/>
    <property type="project" value="UniProtKB-UniRule"/>
</dbReference>
<evidence type="ECO:0000256" key="5">
    <source>
        <dbReference type="ARBA" id="ARBA00013078"/>
    </source>
</evidence>
<keyword evidence="6 10" id="KW-0479">Metal-binding</keyword>
<dbReference type="InterPro" id="IPR037512">
    <property type="entry name" value="PGPase_prok"/>
</dbReference>
<keyword evidence="8 10" id="KW-0460">Magnesium</keyword>
<dbReference type="SFLD" id="SFLDG01135">
    <property type="entry name" value="C1.5.6:_HAD__Beta-PGM__Phospha"/>
    <property type="match status" value="1"/>
</dbReference>
<dbReference type="HAMAP" id="MF_00495">
    <property type="entry name" value="GPH_hydrolase_bact"/>
    <property type="match status" value="1"/>
</dbReference>
<evidence type="ECO:0000256" key="6">
    <source>
        <dbReference type="ARBA" id="ARBA00022723"/>
    </source>
</evidence>
<name>A0A0P0Z2L4_9HYPH</name>
<dbReference type="NCBIfam" id="TIGR01509">
    <property type="entry name" value="HAD-SF-IA-v3"/>
    <property type="match status" value="1"/>
</dbReference>
<dbReference type="NCBIfam" id="TIGR01549">
    <property type="entry name" value="HAD-SF-IA-v1"/>
    <property type="match status" value="1"/>
</dbReference>
<dbReference type="GO" id="GO:0005975">
    <property type="term" value="P:carbohydrate metabolic process"/>
    <property type="evidence" value="ECO:0007669"/>
    <property type="project" value="InterPro"/>
</dbReference>
<feature type="binding site" evidence="10">
    <location>
        <position position="16"/>
    </location>
    <ligand>
        <name>Mg(2+)</name>
        <dbReference type="ChEBI" id="CHEBI:18420"/>
    </ligand>
</feature>
<organism evidence="11">
    <name type="scientific">Aureimonas frigidaquae</name>
    <dbReference type="NCBI Taxonomy" id="424757"/>
    <lineage>
        <taxon>Bacteria</taxon>
        <taxon>Pseudomonadati</taxon>
        <taxon>Pseudomonadota</taxon>
        <taxon>Alphaproteobacteria</taxon>
        <taxon>Hyphomicrobiales</taxon>
        <taxon>Aurantimonadaceae</taxon>
        <taxon>Aureimonas</taxon>
    </lineage>
</organism>
<dbReference type="InterPro" id="IPR050155">
    <property type="entry name" value="HAD-like_hydrolase_sf"/>
</dbReference>
<keyword evidence="9 10" id="KW-0119">Carbohydrate metabolism</keyword>
<dbReference type="PANTHER" id="PTHR43434:SF1">
    <property type="entry name" value="PHOSPHOGLYCOLATE PHOSPHATASE"/>
    <property type="match status" value="1"/>
</dbReference>
<comment type="pathway">
    <text evidence="3 10">Organic acid metabolism; glycolate biosynthesis; glycolate from 2-phosphoglycolate: step 1/1.</text>
</comment>
<evidence type="ECO:0000256" key="2">
    <source>
        <dbReference type="ARBA" id="ARBA00001946"/>
    </source>
</evidence>
<evidence type="ECO:0000256" key="7">
    <source>
        <dbReference type="ARBA" id="ARBA00022801"/>
    </source>
</evidence>
<feature type="binding site" evidence="10">
    <location>
        <position position="14"/>
    </location>
    <ligand>
        <name>Mg(2+)</name>
        <dbReference type="ChEBI" id="CHEBI:18420"/>
    </ligand>
</feature>
<evidence type="ECO:0000313" key="11">
    <source>
        <dbReference type="EMBL" id="BAT28230.1"/>
    </source>
</evidence>
<proteinExistence type="inferred from homology"/>
<evidence type="ECO:0000256" key="10">
    <source>
        <dbReference type="HAMAP-Rule" id="MF_00495"/>
    </source>
</evidence>
<dbReference type="GO" id="GO:0046872">
    <property type="term" value="F:metal ion binding"/>
    <property type="evidence" value="ECO:0007669"/>
    <property type="project" value="UniProtKB-KW"/>
</dbReference>
<evidence type="ECO:0000256" key="8">
    <source>
        <dbReference type="ARBA" id="ARBA00022842"/>
    </source>
</evidence>
<dbReference type="SFLD" id="SFLDS00003">
    <property type="entry name" value="Haloacid_Dehalogenase"/>
    <property type="match status" value="1"/>
</dbReference>
<evidence type="ECO:0000256" key="4">
    <source>
        <dbReference type="ARBA" id="ARBA00006171"/>
    </source>
</evidence>
<dbReference type="EMBL" id="LC066377">
    <property type="protein sequence ID" value="BAT28230.1"/>
    <property type="molecule type" value="Genomic_DNA"/>
</dbReference>
<dbReference type="Pfam" id="PF00702">
    <property type="entry name" value="Hydrolase"/>
    <property type="match status" value="1"/>
</dbReference>
<dbReference type="InterPro" id="IPR023198">
    <property type="entry name" value="PGP-like_dom2"/>
</dbReference>
<feature type="active site" description="Nucleophile" evidence="10">
    <location>
        <position position="14"/>
    </location>
</feature>
<sequence>MVALLPLPPLAVFDLDGTLVDTAPDLTASLNHCLARRAMAPVTLDMVRPAAGHGSRAMLKLAYGRAARDLGDDELEDQVSCFLAYYEENIAVHSLPFPGVVAAMDQLAQDGCRLAICTNKSESLARHLLDSLGLSTRFAAIAGYDTFGVRKPDARHLTRTIEAAGGDPARCVMIGDTQTDIDAAVNAGIASILMAGGYDATPAARARATQVLDSFDALTPELFRKLTCERRIAT</sequence>
<dbReference type="EC" id="3.1.3.18" evidence="5 10"/>
<feature type="binding site" evidence="10">
    <location>
        <position position="176"/>
    </location>
    <ligand>
        <name>Mg(2+)</name>
        <dbReference type="ChEBI" id="CHEBI:18420"/>
    </ligand>
</feature>
<keyword evidence="7 10" id="KW-0378">Hydrolase</keyword>
<comment type="cofactor">
    <cofactor evidence="2 10">
        <name>Mg(2+)</name>
        <dbReference type="ChEBI" id="CHEBI:18420"/>
    </cofactor>
</comment>
<dbReference type="SFLD" id="SFLDG01129">
    <property type="entry name" value="C1.5:_HAD__Beta-PGM__Phosphata"/>
    <property type="match status" value="1"/>
</dbReference>
<reference evidence="11" key="1">
    <citation type="journal article" date="2015" name="Proc. Natl. Acad. Sci. U.S.A.">
        <title>Bacterial clade with the ribosomal RNA operon on a small plasmid rather than the chromosome.</title>
        <authorList>
            <person name="Anda M."/>
            <person name="Ohtsubo Y."/>
            <person name="Okubo T."/>
            <person name="Sugawara M."/>
            <person name="Nagata Y."/>
            <person name="Tsuda M."/>
            <person name="Minamisawa K."/>
            <person name="Mitsui H."/>
        </authorList>
    </citation>
    <scope>NUCLEOTIDE SEQUENCE</scope>
    <source>
        <strain evidence="11">JCM 14755</strain>
    </source>
</reference>
<evidence type="ECO:0000256" key="1">
    <source>
        <dbReference type="ARBA" id="ARBA00000830"/>
    </source>
</evidence>